<comment type="caution">
    <text evidence="1">The sequence shown here is derived from an EMBL/GenBank/DDBJ whole genome shotgun (WGS) entry which is preliminary data.</text>
</comment>
<proteinExistence type="predicted"/>
<sequence length="103" mass="12098">MENIYDDPNVTDEKICYKECIVPFDTVVNTSEKEKLEHLKETPTSKIGESANNKIGDNRKFERIYISGQKFYRMRLIRFNVYTVVESANRKEKIAEITPGWCE</sequence>
<reference evidence="1" key="1">
    <citation type="submission" date="2021-06" db="EMBL/GenBank/DDBJ databases">
        <authorList>
            <person name="Kallberg Y."/>
            <person name="Tangrot J."/>
            <person name="Rosling A."/>
        </authorList>
    </citation>
    <scope>NUCLEOTIDE SEQUENCE</scope>
    <source>
        <strain evidence="1">IL203A</strain>
    </source>
</reference>
<dbReference type="EMBL" id="CAJVPU010003290">
    <property type="protein sequence ID" value="CAG8516065.1"/>
    <property type="molecule type" value="Genomic_DNA"/>
</dbReference>
<organism evidence="1 2">
    <name type="scientific">Dentiscutata heterogama</name>
    <dbReference type="NCBI Taxonomy" id="1316150"/>
    <lineage>
        <taxon>Eukaryota</taxon>
        <taxon>Fungi</taxon>
        <taxon>Fungi incertae sedis</taxon>
        <taxon>Mucoromycota</taxon>
        <taxon>Glomeromycotina</taxon>
        <taxon>Glomeromycetes</taxon>
        <taxon>Diversisporales</taxon>
        <taxon>Gigasporaceae</taxon>
        <taxon>Dentiscutata</taxon>
    </lineage>
</organism>
<keyword evidence="2" id="KW-1185">Reference proteome</keyword>
<protein>
    <submittedName>
        <fullName evidence="1">471_t:CDS:1</fullName>
    </submittedName>
</protein>
<evidence type="ECO:0000313" key="2">
    <source>
        <dbReference type="Proteomes" id="UP000789702"/>
    </source>
</evidence>
<gene>
    <name evidence="1" type="ORF">DHETER_LOCUS3690</name>
</gene>
<evidence type="ECO:0000313" key="1">
    <source>
        <dbReference type="EMBL" id="CAG8516065.1"/>
    </source>
</evidence>
<accession>A0ACA9L872</accession>
<dbReference type="Proteomes" id="UP000789702">
    <property type="component" value="Unassembled WGS sequence"/>
</dbReference>
<name>A0ACA9L872_9GLOM</name>